<proteinExistence type="inferred from homology"/>
<dbReference type="EMBL" id="KV878971">
    <property type="protein sequence ID" value="OJK04010.1"/>
    <property type="molecule type" value="Genomic_DNA"/>
</dbReference>
<dbReference type="GeneID" id="30971094"/>
<dbReference type="OrthoDB" id="1621678at2759"/>
<keyword evidence="6" id="KW-1185">Reference proteome</keyword>
<dbReference type="AlphaFoldDB" id="A0A1L9X6D3"/>
<dbReference type="RefSeq" id="XP_020060349.1">
    <property type="nucleotide sequence ID" value="XM_020197280.1"/>
</dbReference>
<dbReference type="VEuPathDB" id="FungiDB:ASPACDRAFT_1852926"/>
<protein>
    <recommendedName>
        <fullName evidence="4">HpcH/HpaI aldolase/citrate lyase domain-containing protein</fullName>
    </recommendedName>
</protein>
<dbReference type="GO" id="GO:0005737">
    <property type="term" value="C:cytoplasm"/>
    <property type="evidence" value="ECO:0007669"/>
    <property type="project" value="TreeGrafter"/>
</dbReference>
<dbReference type="OMA" id="SRCEDET"/>
<dbReference type="Pfam" id="PF03328">
    <property type="entry name" value="HpcH_HpaI"/>
    <property type="match status" value="1"/>
</dbReference>
<dbReference type="PANTHER" id="PTHR30502:SF0">
    <property type="entry name" value="PHOSPHOENOLPYRUVATE CARBOXYLASE FAMILY PROTEIN"/>
    <property type="match status" value="1"/>
</dbReference>
<dbReference type="GO" id="GO:0016832">
    <property type="term" value="F:aldehyde-lyase activity"/>
    <property type="evidence" value="ECO:0007669"/>
    <property type="project" value="TreeGrafter"/>
</dbReference>
<dbReference type="Proteomes" id="UP000184546">
    <property type="component" value="Unassembled WGS sequence"/>
</dbReference>
<evidence type="ECO:0000256" key="1">
    <source>
        <dbReference type="ARBA" id="ARBA00005568"/>
    </source>
</evidence>
<dbReference type="InterPro" id="IPR050251">
    <property type="entry name" value="HpcH-HpaI_aldolase"/>
</dbReference>
<organism evidence="5 6">
    <name type="scientific">Aspergillus aculeatus (strain ATCC 16872 / CBS 172.66 / WB 5094)</name>
    <dbReference type="NCBI Taxonomy" id="690307"/>
    <lineage>
        <taxon>Eukaryota</taxon>
        <taxon>Fungi</taxon>
        <taxon>Dikarya</taxon>
        <taxon>Ascomycota</taxon>
        <taxon>Pezizomycotina</taxon>
        <taxon>Eurotiomycetes</taxon>
        <taxon>Eurotiomycetidae</taxon>
        <taxon>Eurotiales</taxon>
        <taxon>Aspergillaceae</taxon>
        <taxon>Aspergillus</taxon>
        <taxon>Aspergillus subgen. Circumdati</taxon>
    </lineage>
</organism>
<evidence type="ECO:0000256" key="2">
    <source>
        <dbReference type="ARBA" id="ARBA00022723"/>
    </source>
</evidence>
<sequence>MSQEEISQIASTTDKTRLQTSLARAAARKGPSIGQWLELPGYSLARTVAGLGEDWVLIDCEHGNIDDKDMYLQVAAITAAGVSPIVRIPALDTWMMKRALDAGAHGIMVPMCETKEQAELVVRGCKYPSARWPQGIRGTGAMFAPNAFNQNGREYLTHANDNITIIVQIETRQAVENCEAIASVEGIDMLFVGPNDLASSMGYFAFDHATIPEVQEAIIKVLRATKAAGKYAGHFALSAEAAAEKYIQGFDFVNSGADIVALTSWMSSEMNRLKKLIEGSESKPRGPTAGLAFVFEAPPRHDLLGMRSRSLTPLAVIPMSDGAG</sequence>
<dbReference type="FunFam" id="3.20.20.60:FF:000004">
    <property type="entry name" value="5-keto-4-deoxy-D-glucarate aldolase"/>
    <property type="match status" value="1"/>
</dbReference>
<dbReference type="GO" id="GO:0046872">
    <property type="term" value="F:metal ion binding"/>
    <property type="evidence" value="ECO:0007669"/>
    <property type="project" value="UniProtKB-KW"/>
</dbReference>
<evidence type="ECO:0000256" key="3">
    <source>
        <dbReference type="ARBA" id="ARBA00023239"/>
    </source>
</evidence>
<gene>
    <name evidence="5" type="ORF">ASPACDRAFT_1852926</name>
</gene>
<evidence type="ECO:0000313" key="6">
    <source>
        <dbReference type="Proteomes" id="UP000184546"/>
    </source>
</evidence>
<feature type="domain" description="HpcH/HpaI aldolase/citrate lyase" evidence="4">
    <location>
        <begin position="34"/>
        <end position="259"/>
    </location>
</feature>
<accession>A0A1L9X6D3</accession>
<dbReference type="InterPro" id="IPR015813">
    <property type="entry name" value="Pyrv/PenolPyrv_kinase-like_dom"/>
</dbReference>
<name>A0A1L9X6D3_ASPA1</name>
<dbReference type="Gene3D" id="3.20.20.60">
    <property type="entry name" value="Phosphoenolpyruvate-binding domains"/>
    <property type="match status" value="1"/>
</dbReference>
<evidence type="ECO:0000259" key="4">
    <source>
        <dbReference type="Pfam" id="PF03328"/>
    </source>
</evidence>
<dbReference type="SUPFAM" id="SSF51621">
    <property type="entry name" value="Phosphoenolpyruvate/pyruvate domain"/>
    <property type="match status" value="1"/>
</dbReference>
<dbReference type="STRING" id="690307.A0A1L9X6D3"/>
<dbReference type="PANTHER" id="PTHR30502">
    <property type="entry name" value="2-KETO-3-DEOXY-L-RHAMNONATE ALDOLASE"/>
    <property type="match status" value="1"/>
</dbReference>
<keyword evidence="2" id="KW-0479">Metal-binding</keyword>
<dbReference type="InterPro" id="IPR040442">
    <property type="entry name" value="Pyrv_kinase-like_dom_sf"/>
</dbReference>
<comment type="similarity">
    <text evidence="1">Belongs to the HpcH/HpaI aldolase family.</text>
</comment>
<evidence type="ECO:0000313" key="5">
    <source>
        <dbReference type="EMBL" id="OJK04010.1"/>
    </source>
</evidence>
<keyword evidence="3" id="KW-0456">Lyase</keyword>
<reference evidence="6" key="1">
    <citation type="journal article" date="2017" name="Genome Biol.">
        <title>Comparative genomics reveals high biological diversity and specific adaptations in the industrially and medically important fungal genus Aspergillus.</title>
        <authorList>
            <person name="de Vries R.P."/>
            <person name="Riley R."/>
            <person name="Wiebenga A."/>
            <person name="Aguilar-Osorio G."/>
            <person name="Amillis S."/>
            <person name="Uchima C.A."/>
            <person name="Anderluh G."/>
            <person name="Asadollahi M."/>
            <person name="Askin M."/>
            <person name="Barry K."/>
            <person name="Battaglia E."/>
            <person name="Bayram O."/>
            <person name="Benocci T."/>
            <person name="Braus-Stromeyer S.A."/>
            <person name="Caldana C."/>
            <person name="Canovas D."/>
            <person name="Cerqueira G.C."/>
            <person name="Chen F."/>
            <person name="Chen W."/>
            <person name="Choi C."/>
            <person name="Clum A."/>
            <person name="Dos Santos R.A."/>
            <person name="Damasio A.R."/>
            <person name="Diallinas G."/>
            <person name="Emri T."/>
            <person name="Fekete E."/>
            <person name="Flipphi M."/>
            <person name="Freyberg S."/>
            <person name="Gallo A."/>
            <person name="Gournas C."/>
            <person name="Habgood R."/>
            <person name="Hainaut M."/>
            <person name="Harispe M.L."/>
            <person name="Henrissat B."/>
            <person name="Hilden K.S."/>
            <person name="Hope R."/>
            <person name="Hossain A."/>
            <person name="Karabika E."/>
            <person name="Karaffa L."/>
            <person name="Karanyi Z."/>
            <person name="Krasevec N."/>
            <person name="Kuo A."/>
            <person name="Kusch H."/>
            <person name="LaButti K."/>
            <person name="Lagendijk E.L."/>
            <person name="Lapidus A."/>
            <person name="Levasseur A."/>
            <person name="Lindquist E."/>
            <person name="Lipzen A."/>
            <person name="Logrieco A.F."/>
            <person name="MacCabe A."/>
            <person name="Maekelae M.R."/>
            <person name="Malavazi I."/>
            <person name="Melin P."/>
            <person name="Meyer V."/>
            <person name="Mielnichuk N."/>
            <person name="Miskei M."/>
            <person name="Molnar A.P."/>
            <person name="Mule G."/>
            <person name="Ngan C.Y."/>
            <person name="Orejas M."/>
            <person name="Orosz E."/>
            <person name="Ouedraogo J.P."/>
            <person name="Overkamp K.M."/>
            <person name="Park H.-S."/>
            <person name="Perrone G."/>
            <person name="Piumi F."/>
            <person name="Punt P.J."/>
            <person name="Ram A.F."/>
            <person name="Ramon A."/>
            <person name="Rauscher S."/>
            <person name="Record E."/>
            <person name="Riano-Pachon D.M."/>
            <person name="Robert V."/>
            <person name="Roehrig J."/>
            <person name="Ruller R."/>
            <person name="Salamov A."/>
            <person name="Salih N.S."/>
            <person name="Samson R.A."/>
            <person name="Sandor E."/>
            <person name="Sanguinetti M."/>
            <person name="Schuetze T."/>
            <person name="Sepcic K."/>
            <person name="Shelest E."/>
            <person name="Sherlock G."/>
            <person name="Sophianopoulou V."/>
            <person name="Squina F.M."/>
            <person name="Sun H."/>
            <person name="Susca A."/>
            <person name="Todd R.B."/>
            <person name="Tsang A."/>
            <person name="Unkles S.E."/>
            <person name="van de Wiele N."/>
            <person name="van Rossen-Uffink D."/>
            <person name="Oliveira J.V."/>
            <person name="Vesth T.C."/>
            <person name="Visser J."/>
            <person name="Yu J.-H."/>
            <person name="Zhou M."/>
            <person name="Andersen M.R."/>
            <person name="Archer D.B."/>
            <person name="Baker S.E."/>
            <person name="Benoit I."/>
            <person name="Brakhage A.A."/>
            <person name="Braus G.H."/>
            <person name="Fischer R."/>
            <person name="Frisvad J.C."/>
            <person name="Goldman G.H."/>
            <person name="Houbraken J."/>
            <person name="Oakley B."/>
            <person name="Pocsi I."/>
            <person name="Scazzocchio C."/>
            <person name="Seiboth B."/>
            <person name="vanKuyk P.A."/>
            <person name="Wortman J."/>
            <person name="Dyer P.S."/>
            <person name="Grigoriev I.V."/>
        </authorList>
    </citation>
    <scope>NUCLEOTIDE SEQUENCE [LARGE SCALE GENOMIC DNA]</scope>
    <source>
        <strain evidence="6">ATCC 16872 / CBS 172.66 / WB 5094</strain>
    </source>
</reference>
<dbReference type="InterPro" id="IPR005000">
    <property type="entry name" value="Aldolase/citrate-lyase_domain"/>
</dbReference>